<proteinExistence type="inferred from homology"/>
<dbReference type="EMBL" id="LAZR01005766">
    <property type="protein sequence ID" value="KKM97286.1"/>
    <property type="molecule type" value="Genomic_DNA"/>
</dbReference>
<feature type="domain" description="Flagellar hook-length control protein-like C-terminal" evidence="5">
    <location>
        <begin position="300"/>
        <end position="380"/>
    </location>
</feature>
<dbReference type="GO" id="GO:0009424">
    <property type="term" value="C:bacterial-type flagellum hook"/>
    <property type="evidence" value="ECO:0007669"/>
    <property type="project" value="InterPro"/>
</dbReference>
<evidence type="ECO:0000256" key="3">
    <source>
        <dbReference type="ARBA" id="ARBA00022795"/>
    </source>
</evidence>
<dbReference type="PANTHER" id="PTHR37533:SF2">
    <property type="entry name" value="FLAGELLAR HOOK-LENGTH CONTROL PROTEIN"/>
    <property type="match status" value="1"/>
</dbReference>
<dbReference type="PRINTS" id="PR01007">
    <property type="entry name" value="FLGHOOKFLIK"/>
</dbReference>
<sequence>MAQAFLLKTDVAMTNIVASQPQTKNHAVDNHSKAEESFSSALDKQVEQHTTQQHKKTNKSDVAESKTDTSEEKSGKVLPKDDESTATTDKVDGKDEKKQGDDELPVEGVISPSGASVPEDQTALLLNGQEQTTTVEKNVVENKTEKSKLVADIALLNKTDNAKIEVQAESETEGETTENKQALRSDILNALLKKPKAEGEKQVATEQKIATNLSLIPTRKAESNDEQQVIALANNLKLKGSLSATGTLERSTVVTTSPLTPSSSLATNNVAATTAATGQPTLNLQPALQSEAWGRVLSSRVIWMAREGVQQASLKLNPANMGPVEVKLHMHNDQANISFIAHHAATRDALEQALPRLRESFQENGMELTHADVSQENFAQADEQDDNKTSNNGSTSERDNLDTDHESGHHEANISEQDITAGLSVFA</sequence>
<dbReference type="GO" id="GO:0044780">
    <property type="term" value="P:bacterial-type flagellum assembly"/>
    <property type="evidence" value="ECO:0007669"/>
    <property type="project" value="InterPro"/>
</dbReference>
<dbReference type="InterPro" id="IPR038610">
    <property type="entry name" value="FliK-like_C_sf"/>
</dbReference>
<dbReference type="InterPro" id="IPR052563">
    <property type="entry name" value="FliK"/>
</dbReference>
<dbReference type="Gene3D" id="3.30.750.140">
    <property type="match status" value="1"/>
</dbReference>
<evidence type="ECO:0000259" key="5">
    <source>
        <dbReference type="Pfam" id="PF02120"/>
    </source>
</evidence>
<dbReference type="InterPro" id="IPR021136">
    <property type="entry name" value="Flagellar_hook_control-like_C"/>
</dbReference>
<comment type="caution">
    <text evidence="6">The sequence shown here is derived from an EMBL/GenBank/DDBJ whole genome shotgun (WGS) entry which is preliminary data.</text>
</comment>
<feature type="region of interest" description="Disordered" evidence="4">
    <location>
        <begin position="18"/>
        <end position="118"/>
    </location>
</feature>
<feature type="compositionally biased region" description="Basic and acidic residues" evidence="4">
    <location>
        <begin position="396"/>
        <end position="413"/>
    </location>
</feature>
<evidence type="ECO:0000256" key="1">
    <source>
        <dbReference type="ARBA" id="ARBA00003944"/>
    </source>
</evidence>
<dbReference type="Pfam" id="PF02120">
    <property type="entry name" value="Flg_hook"/>
    <property type="match status" value="1"/>
</dbReference>
<dbReference type="CDD" id="cd17470">
    <property type="entry name" value="T3SS_Flik_C"/>
    <property type="match status" value="1"/>
</dbReference>
<comment type="similarity">
    <text evidence="2">Belongs to the FliK family.</text>
</comment>
<feature type="compositionally biased region" description="Basic and acidic residues" evidence="4">
    <location>
        <begin position="26"/>
        <end position="36"/>
    </location>
</feature>
<dbReference type="AlphaFoldDB" id="A0A0F9MD80"/>
<organism evidence="6">
    <name type="scientific">marine sediment metagenome</name>
    <dbReference type="NCBI Taxonomy" id="412755"/>
    <lineage>
        <taxon>unclassified sequences</taxon>
        <taxon>metagenomes</taxon>
        <taxon>ecological metagenomes</taxon>
    </lineage>
</organism>
<gene>
    <name evidence="6" type="ORF">LCGC14_1169640</name>
</gene>
<keyword evidence="3" id="KW-1005">Bacterial flagellum biogenesis</keyword>
<evidence type="ECO:0000256" key="4">
    <source>
        <dbReference type="SAM" id="MobiDB-lite"/>
    </source>
</evidence>
<evidence type="ECO:0000313" key="6">
    <source>
        <dbReference type="EMBL" id="KKM97286.1"/>
    </source>
</evidence>
<feature type="compositionally biased region" description="Basic and acidic residues" evidence="4">
    <location>
        <begin position="58"/>
        <end position="101"/>
    </location>
</feature>
<comment type="function">
    <text evidence="1">Controls the length of the flagellar hook.</text>
</comment>
<evidence type="ECO:0000256" key="2">
    <source>
        <dbReference type="ARBA" id="ARBA00009149"/>
    </source>
</evidence>
<accession>A0A0F9MD80</accession>
<name>A0A0F9MD80_9ZZZZ</name>
<dbReference type="PANTHER" id="PTHR37533">
    <property type="entry name" value="FLAGELLAR HOOK-LENGTH CONTROL PROTEIN"/>
    <property type="match status" value="1"/>
</dbReference>
<protein>
    <recommendedName>
        <fullName evidence="5">Flagellar hook-length control protein-like C-terminal domain-containing protein</fullName>
    </recommendedName>
</protein>
<feature type="region of interest" description="Disordered" evidence="4">
    <location>
        <begin position="380"/>
        <end position="421"/>
    </location>
</feature>
<dbReference type="InterPro" id="IPR001635">
    <property type="entry name" value="Flag_hook_Flik"/>
</dbReference>
<reference evidence="6" key="1">
    <citation type="journal article" date="2015" name="Nature">
        <title>Complex archaea that bridge the gap between prokaryotes and eukaryotes.</title>
        <authorList>
            <person name="Spang A."/>
            <person name="Saw J.H."/>
            <person name="Jorgensen S.L."/>
            <person name="Zaremba-Niedzwiedzka K."/>
            <person name="Martijn J."/>
            <person name="Lind A.E."/>
            <person name="van Eijk R."/>
            <person name="Schleper C."/>
            <person name="Guy L."/>
            <person name="Ettema T.J."/>
        </authorList>
    </citation>
    <scope>NUCLEOTIDE SEQUENCE</scope>
</reference>